<reference evidence="4 6" key="3">
    <citation type="submission" date="2018-07" db="EMBL/GenBank/DDBJ databases">
        <title>Genomic and Epidemiologic Investigation of an Indolent Hospital Outbreak.</title>
        <authorList>
            <person name="Johnson R.C."/>
            <person name="Deming C."/>
            <person name="Conlan S."/>
            <person name="Zellmer C.J."/>
            <person name="Michelin A.V."/>
            <person name="Lee-Lin S."/>
            <person name="Thomas P.J."/>
            <person name="Park M."/>
            <person name="Weingarten R.A."/>
            <person name="Less J."/>
            <person name="Dekker J.P."/>
            <person name="Frank K.M."/>
            <person name="Musser K.A."/>
            <person name="Mcquiston J.R."/>
            <person name="Henderson D.K."/>
            <person name="Lau A.F."/>
            <person name="Palmore T.N."/>
            <person name="Segre J.A."/>
        </authorList>
    </citation>
    <scope>NUCLEOTIDE SEQUENCE [LARGE SCALE GENOMIC DNA]</scope>
    <source>
        <strain evidence="4 6">SK-NIH.Env10_0317</strain>
    </source>
</reference>
<feature type="transmembrane region" description="Helical" evidence="2">
    <location>
        <begin position="9"/>
        <end position="31"/>
    </location>
</feature>
<dbReference type="EMBL" id="QQWO01000005">
    <property type="protein sequence ID" value="RSV04857.1"/>
    <property type="molecule type" value="Genomic_DNA"/>
</dbReference>
<dbReference type="Proteomes" id="UP000286681">
    <property type="component" value="Unassembled WGS sequence"/>
</dbReference>
<feature type="region of interest" description="Disordered" evidence="1">
    <location>
        <begin position="219"/>
        <end position="245"/>
    </location>
</feature>
<reference evidence="3" key="1">
    <citation type="submission" date="2016-12" db="EMBL/GenBank/DDBJ databases">
        <title>Whole genome sequencing of Sphingomonas koreensis.</title>
        <authorList>
            <person name="Conlan S."/>
            <person name="Thomas P.J."/>
            <person name="Mullikin J."/>
            <person name="Palmore T.N."/>
            <person name="Frank K.M."/>
            <person name="Segre J.A."/>
        </authorList>
    </citation>
    <scope>NUCLEOTIDE SEQUENCE</scope>
    <source>
        <strain evidence="3">ABOJV</strain>
    </source>
</reference>
<dbReference type="GeneID" id="44133555"/>
<keyword evidence="2" id="KW-1133">Transmembrane helix</keyword>
<organism evidence="3 5">
    <name type="scientific">Sphingomonas koreensis</name>
    <dbReference type="NCBI Taxonomy" id="93064"/>
    <lineage>
        <taxon>Bacteria</taxon>
        <taxon>Pseudomonadati</taxon>
        <taxon>Pseudomonadota</taxon>
        <taxon>Alphaproteobacteria</taxon>
        <taxon>Sphingomonadales</taxon>
        <taxon>Sphingomonadaceae</taxon>
        <taxon>Sphingomonas</taxon>
    </lineage>
</organism>
<dbReference type="Proteomes" id="UP000185161">
    <property type="component" value="Chromosome"/>
</dbReference>
<dbReference type="EMBL" id="CP018820">
    <property type="protein sequence ID" value="APR53282.1"/>
    <property type="molecule type" value="Genomic_DNA"/>
</dbReference>
<gene>
    <name evidence="3" type="ORF">BRX40_13375</name>
    <name evidence="4" type="ORF">CA257_08155</name>
</gene>
<proteinExistence type="predicted"/>
<evidence type="ECO:0000313" key="4">
    <source>
        <dbReference type="EMBL" id="RSV04857.1"/>
    </source>
</evidence>
<keyword evidence="5" id="KW-1185">Reference proteome</keyword>
<dbReference type="STRING" id="93064.BRX40_13375"/>
<keyword evidence="2" id="KW-0472">Membrane</keyword>
<evidence type="ECO:0000313" key="6">
    <source>
        <dbReference type="Proteomes" id="UP000286681"/>
    </source>
</evidence>
<reference evidence="5" key="2">
    <citation type="submission" date="2016-12" db="EMBL/GenBank/DDBJ databases">
        <title>Whole genome sequencing of Sphingomonas sp. ABOJV.</title>
        <authorList>
            <person name="Conlan S."/>
            <person name="Thomas P.J."/>
            <person name="Mullikin J."/>
            <person name="Palmore T.N."/>
            <person name="Frank K.M."/>
            <person name="Segre J.A."/>
        </authorList>
    </citation>
    <scope>NUCLEOTIDE SEQUENCE [LARGE SCALE GENOMIC DNA]</scope>
    <source>
        <strain evidence="5">ABOJV</strain>
    </source>
</reference>
<evidence type="ECO:0000313" key="3">
    <source>
        <dbReference type="EMBL" id="APR53282.1"/>
    </source>
</evidence>
<dbReference type="RefSeq" id="WP_075151932.1">
    <property type="nucleotide sequence ID" value="NZ_CP018820.1"/>
</dbReference>
<dbReference type="Pfam" id="PF14014">
    <property type="entry name" value="DUF4230"/>
    <property type="match status" value="1"/>
</dbReference>
<evidence type="ECO:0000313" key="5">
    <source>
        <dbReference type="Proteomes" id="UP000185161"/>
    </source>
</evidence>
<evidence type="ECO:0000256" key="1">
    <source>
        <dbReference type="SAM" id="MobiDB-lite"/>
    </source>
</evidence>
<sequence>MADVVRREALVRGLLIAAAAAVILAAAWISWDRYAETRMATLPEEGGAPVTQIVTAKLSGTGKLQVAELSGIVQATASDIRGFGWLRSDQVVKMPYSVGYFVDLSKLRDSDLQWNAQTRTLIVDAPDVTAAPPNTDEGRRTLVETSGLFVTRDAAEALSQRTSARATDVAGREARSPERMAQAREHARRALARLLAQPLSVAGLGDVRVVVTFPPERGTQTREHWDVSRSPRQVMKDIEARDGAN</sequence>
<name>A0A1L6JBJ3_9SPHN</name>
<accession>A0A1L6JBJ3</accession>
<protein>
    <submittedName>
        <fullName evidence="4">DUF4230 domain-containing protein</fullName>
    </submittedName>
</protein>
<dbReference type="KEGG" id="skr:BRX40_13375"/>
<dbReference type="OrthoDB" id="7558887at2"/>
<dbReference type="AlphaFoldDB" id="A0A1L6JBJ3"/>
<keyword evidence="2" id="KW-0812">Transmembrane</keyword>
<dbReference type="InterPro" id="IPR025324">
    <property type="entry name" value="DUF4230"/>
</dbReference>
<evidence type="ECO:0000256" key="2">
    <source>
        <dbReference type="SAM" id="Phobius"/>
    </source>
</evidence>